<feature type="compositionally biased region" description="Basic and acidic residues" evidence="1">
    <location>
        <begin position="42"/>
        <end position="55"/>
    </location>
</feature>
<comment type="caution">
    <text evidence="2">The sequence shown here is derived from an EMBL/GenBank/DDBJ whole genome shotgun (WGS) entry which is preliminary data.</text>
</comment>
<reference evidence="2" key="1">
    <citation type="submission" date="2021-01" db="EMBL/GenBank/DDBJ databases">
        <title>A chromosome-scale assembly of European eel, Anguilla anguilla.</title>
        <authorList>
            <person name="Henkel C."/>
            <person name="Jong-Raadsen S.A."/>
            <person name="Dufour S."/>
            <person name="Weltzien F.-A."/>
            <person name="Palstra A.P."/>
            <person name="Pelster B."/>
            <person name="Spaink H.P."/>
            <person name="Van Den Thillart G.E."/>
            <person name="Jansen H."/>
            <person name="Zahm M."/>
            <person name="Klopp C."/>
            <person name="Cedric C."/>
            <person name="Louis A."/>
            <person name="Berthelot C."/>
            <person name="Parey E."/>
            <person name="Roest Crollius H."/>
            <person name="Montfort J."/>
            <person name="Robinson-Rechavi M."/>
            <person name="Bucao C."/>
            <person name="Bouchez O."/>
            <person name="Gislard M."/>
            <person name="Lluch J."/>
            <person name="Milhes M."/>
            <person name="Lampietro C."/>
            <person name="Lopez Roques C."/>
            <person name="Donnadieu C."/>
            <person name="Braasch I."/>
            <person name="Desvignes T."/>
            <person name="Postlethwait J."/>
            <person name="Bobe J."/>
            <person name="Guiguen Y."/>
            <person name="Dirks R."/>
        </authorList>
    </citation>
    <scope>NUCLEOTIDE SEQUENCE</scope>
    <source>
        <strain evidence="2">Tag_6206</strain>
        <tissue evidence="2">Liver</tissue>
    </source>
</reference>
<dbReference type="EMBL" id="JAFIRN010000012">
    <property type="protein sequence ID" value="KAG5838847.1"/>
    <property type="molecule type" value="Genomic_DNA"/>
</dbReference>
<protein>
    <submittedName>
        <fullName evidence="2">Uncharacterized protein</fullName>
    </submittedName>
</protein>
<dbReference type="AlphaFoldDB" id="A0A9D3LXM3"/>
<evidence type="ECO:0000256" key="1">
    <source>
        <dbReference type="SAM" id="MobiDB-lite"/>
    </source>
</evidence>
<evidence type="ECO:0000313" key="2">
    <source>
        <dbReference type="EMBL" id="KAG5838847.1"/>
    </source>
</evidence>
<sequence length="55" mass="6009">MPPSLARVFKKKTRKSSQSRFGCFPPSAPAEDRLTLSLTGRDTAKDGRAAERACL</sequence>
<feature type="region of interest" description="Disordered" evidence="1">
    <location>
        <begin position="1"/>
        <end position="55"/>
    </location>
</feature>
<gene>
    <name evidence="2" type="ORF">ANANG_G00227960</name>
</gene>
<keyword evidence="3" id="KW-1185">Reference proteome</keyword>
<feature type="compositionally biased region" description="Basic residues" evidence="1">
    <location>
        <begin position="8"/>
        <end position="17"/>
    </location>
</feature>
<proteinExistence type="predicted"/>
<evidence type="ECO:0000313" key="3">
    <source>
        <dbReference type="Proteomes" id="UP001044222"/>
    </source>
</evidence>
<name>A0A9D3LXM3_ANGAN</name>
<dbReference type="Proteomes" id="UP001044222">
    <property type="component" value="Chromosome 12"/>
</dbReference>
<accession>A0A9D3LXM3</accession>
<organism evidence="2 3">
    <name type="scientific">Anguilla anguilla</name>
    <name type="common">European freshwater eel</name>
    <name type="synonym">Muraena anguilla</name>
    <dbReference type="NCBI Taxonomy" id="7936"/>
    <lineage>
        <taxon>Eukaryota</taxon>
        <taxon>Metazoa</taxon>
        <taxon>Chordata</taxon>
        <taxon>Craniata</taxon>
        <taxon>Vertebrata</taxon>
        <taxon>Euteleostomi</taxon>
        <taxon>Actinopterygii</taxon>
        <taxon>Neopterygii</taxon>
        <taxon>Teleostei</taxon>
        <taxon>Anguilliformes</taxon>
        <taxon>Anguillidae</taxon>
        <taxon>Anguilla</taxon>
    </lineage>
</organism>